<name>A0A0E9PLU7_ANGAN</name>
<reference evidence="1" key="2">
    <citation type="journal article" date="2015" name="Fish Shellfish Immunol.">
        <title>Early steps in the European eel (Anguilla anguilla)-Vibrio vulnificus interaction in the gills: Role of the RtxA13 toxin.</title>
        <authorList>
            <person name="Callol A."/>
            <person name="Pajuelo D."/>
            <person name="Ebbesson L."/>
            <person name="Teles M."/>
            <person name="MacKenzie S."/>
            <person name="Amaro C."/>
        </authorList>
    </citation>
    <scope>NUCLEOTIDE SEQUENCE</scope>
</reference>
<proteinExistence type="predicted"/>
<protein>
    <submittedName>
        <fullName evidence="1">Uncharacterized protein</fullName>
    </submittedName>
</protein>
<evidence type="ECO:0000313" key="1">
    <source>
        <dbReference type="EMBL" id="JAH05242.1"/>
    </source>
</evidence>
<dbReference type="EMBL" id="GBXM01103335">
    <property type="protein sequence ID" value="JAH05242.1"/>
    <property type="molecule type" value="Transcribed_RNA"/>
</dbReference>
<sequence length="75" mass="8282">MPSSVREYQGTFPHKGQNLLYLLYKKIFLIKTKKTTSVAPEGDVQFGHCIAQGLGGFSYYGGIITSKLNKLHCGT</sequence>
<dbReference type="AlphaFoldDB" id="A0A0E9PLU7"/>
<organism evidence="1">
    <name type="scientific">Anguilla anguilla</name>
    <name type="common">European freshwater eel</name>
    <name type="synonym">Muraena anguilla</name>
    <dbReference type="NCBI Taxonomy" id="7936"/>
    <lineage>
        <taxon>Eukaryota</taxon>
        <taxon>Metazoa</taxon>
        <taxon>Chordata</taxon>
        <taxon>Craniata</taxon>
        <taxon>Vertebrata</taxon>
        <taxon>Euteleostomi</taxon>
        <taxon>Actinopterygii</taxon>
        <taxon>Neopterygii</taxon>
        <taxon>Teleostei</taxon>
        <taxon>Anguilliformes</taxon>
        <taxon>Anguillidae</taxon>
        <taxon>Anguilla</taxon>
    </lineage>
</organism>
<reference evidence="1" key="1">
    <citation type="submission" date="2014-11" db="EMBL/GenBank/DDBJ databases">
        <authorList>
            <person name="Amaro Gonzalez C."/>
        </authorList>
    </citation>
    <scope>NUCLEOTIDE SEQUENCE</scope>
</reference>
<accession>A0A0E9PLU7</accession>